<feature type="region of interest" description="Disordered" evidence="12">
    <location>
        <begin position="895"/>
        <end position="928"/>
    </location>
</feature>
<evidence type="ECO:0000256" key="1">
    <source>
        <dbReference type="ARBA" id="ARBA00004255"/>
    </source>
</evidence>
<evidence type="ECO:0000256" key="7">
    <source>
        <dbReference type="ARBA" id="ARBA00022892"/>
    </source>
</evidence>
<dbReference type="GO" id="GO:0006891">
    <property type="term" value="P:intra-Golgi vesicle-mediated transport"/>
    <property type="evidence" value="ECO:0007669"/>
    <property type="project" value="TreeGrafter"/>
</dbReference>
<dbReference type="InterPro" id="IPR020472">
    <property type="entry name" value="WD40_PAC1"/>
</dbReference>
<evidence type="ECO:0000313" key="16">
    <source>
        <dbReference type="EMBL" id="KAK4538287.1"/>
    </source>
</evidence>
<evidence type="ECO:0000259" key="15">
    <source>
        <dbReference type="Pfam" id="PF23953"/>
    </source>
</evidence>
<feature type="repeat" description="WD" evidence="11">
    <location>
        <begin position="285"/>
        <end position="326"/>
    </location>
</feature>
<feature type="domain" description="COPA/B TPR" evidence="15">
    <location>
        <begin position="667"/>
        <end position="816"/>
    </location>
</feature>
<accession>A0AAV9J122</accession>
<dbReference type="GO" id="GO:0005198">
    <property type="term" value="F:structural molecule activity"/>
    <property type="evidence" value="ECO:0007669"/>
    <property type="project" value="InterPro"/>
</dbReference>
<dbReference type="InterPro" id="IPR006692">
    <property type="entry name" value="Beta-prop_COPA/B_2nd"/>
</dbReference>
<evidence type="ECO:0000256" key="12">
    <source>
        <dbReference type="SAM" id="MobiDB-lite"/>
    </source>
</evidence>
<gene>
    <name evidence="16" type="ORF">CDCA_CDCA17G4312</name>
</gene>
<keyword evidence="10" id="KW-0472">Membrane</keyword>
<dbReference type="InterPro" id="IPR047312">
    <property type="entry name" value="Coatomer_alpha_WD-assoc_reg"/>
</dbReference>
<dbReference type="GO" id="GO:0006886">
    <property type="term" value="P:intracellular protein transport"/>
    <property type="evidence" value="ECO:0007669"/>
    <property type="project" value="InterPro"/>
</dbReference>
<dbReference type="InterPro" id="IPR019775">
    <property type="entry name" value="WD40_repeat_CS"/>
</dbReference>
<dbReference type="Pfam" id="PF23953">
    <property type="entry name" value="TPR_COPA_B"/>
    <property type="match status" value="1"/>
</dbReference>
<keyword evidence="8" id="KW-0653">Protein transport</keyword>
<dbReference type="Pfam" id="PF04053">
    <property type="entry name" value="B-prop_COPA_B_2nd"/>
    <property type="match status" value="1"/>
</dbReference>
<evidence type="ECO:0000256" key="8">
    <source>
        <dbReference type="ARBA" id="ARBA00022927"/>
    </source>
</evidence>
<evidence type="ECO:0000256" key="6">
    <source>
        <dbReference type="ARBA" id="ARBA00022737"/>
    </source>
</evidence>
<evidence type="ECO:0000256" key="9">
    <source>
        <dbReference type="ARBA" id="ARBA00023034"/>
    </source>
</evidence>
<feature type="domain" description="COPA/B second beta-propeller" evidence="13">
    <location>
        <begin position="427"/>
        <end position="641"/>
    </location>
</feature>
<dbReference type="InterPro" id="IPR056176">
    <property type="entry name" value="TPR_COPA_B"/>
</dbReference>
<dbReference type="Proteomes" id="UP001301350">
    <property type="component" value="Unassembled WGS sequence"/>
</dbReference>
<dbReference type="PROSITE" id="PS50082">
    <property type="entry name" value="WD_REPEATS_2"/>
    <property type="match status" value="5"/>
</dbReference>
<dbReference type="InterPro" id="IPR050844">
    <property type="entry name" value="Coatomer_complex_subunit"/>
</dbReference>
<dbReference type="PANTHER" id="PTHR19876:SF1">
    <property type="entry name" value="COATOMER SUBUNIT ALPHA"/>
    <property type="match status" value="1"/>
</dbReference>
<evidence type="ECO:0000259" key="14">
    <source>
        <dbReference type="Pfam" id="PF06957"/>
    </source>
</evidence>
<feature type="repeat" description="WD" evidence="11">
    <location>
        <begin position="47"/>
        <end position="88"/>
    </location>
</feature>
<dbReference type="PROSITE" id="PS50294">
    <property type="entry name" value="WD_REPEATS_REGION"/>
    <property type="match status" value="5"/>
</dbReference>
<dbReference type="GO" id="GO:0000139">
    <property type="term" value="C:Golgi membrane"/>
    <property type="evidence" value="ECO:0007669"/>
    <property type="project" value="UniProtKB-SubCell"/>
</dbReference>
<dbReference type="PANTHER" id="PTHR19876">
    <property type="entry name" value="COATOMER"/>
    <property type="match status" value="1"/>
</dbReference>
<sequence>MLVQFESKSARVKGVSFHPRRPWLLASLHNGAVQLLDYRMSTLIDTYVEHEGPVRGIAFHPTQPLFVSGGDDYKIKVFNYQLRRCLFTLLGHLDYVRTVQFHHESPWIVSASDDQTVRIWNWQNRSCLAVLTGHNHYVMSACFHPLEDLVLSASLDQTVRVWDISGLSGSGTAAAAAAAAAAAGIPAAALAYGSGGGGGGVGMGGGSGFPGRGPFGARTSPGGANDLFGGASTDVAVKFVLEGHARGVNWAAFHPTMPLIVSGADDRQIKLWRYSETRAWEVDTLRGHLNNVSCVLFHPHLDLIVSDSEDRTIRVWDMARRACIATYRRDADRFWVLTVHPRLRILAAGHDSGAMVLKLQRERPAYAIAPDGRMVYTRERYVRVLDLNTGRDAPVCVARGRLPTGGGGGGSWPGSGAVEGGGVLGPPPRYLGYNPVEHAVLLQYDADGGTYELYVLPKGDDGGGAAVESVEPRSGAASSAVFVGRNRFATLERNVLVVRDLHNAATKRVPVPLPGAERLFSAGAGYVFIASDERVALFDIQKRRVLAELNAPGIKYAVWSDDAHRVAFLAKHTLWLASRQLDRMASVHETVRIKSAAWDESGVLLYTTLNHLKYCLPNGDTGIVCTLAEPVYLTYARGPAVATIDRDGQPGSLAIDPTEYTFKLLLLRKRYDAVRRAIEEARMPGQAMISYLQRKGYPEIALLFVQDDQTRFALALDSGHLDEALSAAQRLDRAEVWEALAGKALAQGRVQMAELCYQKSKNLQRLAFLYVVTGELDKLEKLGQIAQSRQDSAAQLQIALLLGDTETPARVLRECGLTALAETAERVMETGATTLLPPEPVDDAMPGGDWPLLPQPRDLFERDPNAPEGDHAWDEERFRPTGEFYEAALGAHEATATEWEEDEQQQQQQQQRQVGMVERGSAGSRSAPEVAPIAAAVAAMSVAEGGEESGWGDTLDALDVPLSPTVDTAPEAGSATEEAEEMTAAGEAWSEAAADEWTETAAAAAPARPTVGPAPELRWRRQARLAGELAAAGAFREALTLLHTQIGARCYQPLQWPLLQCAMAHRGALQLSPLPLLPPLLPSLRTGTATTPPAPLSLASLGQRARLAEACVTKGAFADAQRHWQAVVAALPLVVADSEDAAAQVRSLLGTAREYLLGMRVALEQKRCKAVAQEEAAAGAEATGRALQLAALFTHCNLQPVHMLLALRAAMKSAYEAKRLSLAAAFAHRIVDMAPEGDADTPSGAAATAAAQKMLAYCDRNMALEVTEPPIDYDERRSFRIDARTLTPVYAGASTRLCPYCQAVYAEGGEEELICVLCGIAAAGASADGLRLMRAGSGGGSG</sequence>
<dbReference type="SMART" id="SM00320">
    <property type="entry name" value="WD40"/>
    <property type="match status" value="6"/>
</dbReference>
<dbReference type="CDD" id="cd00200">
    <property type="entry name" value="WD40"/>
    <property type="match status" value="1"/>
</dbReference>
<feature type="repeat" description="WD" evidence="11">
    <location>
        <begin position="131"/>
        <end position="165"/>
    </location>
</feature>
<dbReference type="PROSITE" id="PS00678">
    <property type="entry name" value="WD_REPEATS_1"/>
    <property type="match status" value="1"/>
</dbReference>
<dbReference type="InterPro" id="IPR036322">
    <property type="entry name" value="WD40_repeat_dom_sf"/>
</dbReference>
<dbReference type="Gene3D" id="2.130.10.10">
    <property type="entry name" value="YVTN repeat-like/Quinoprotein amine dehydrogenase"/>
    <property type="match status" value="1"/>
</dbReference>
<name>A0AAV9J122_CYACA</name>
<dbReference type="Gene3D" id="1.25.40.470">
    <property type="match status" value="1"/>
</dbReference>
<dbReference type="SUPFAM" id="SSF50978">
    <property type="entry name" value="WD40 repeat-like"/>
    <property type="match status" value="1"/>
</dbReference>
<evidence type="ECO:0000256" key="10">
    <source>
        <dbReference type="ARBA" id="ARBA00023136"/>
    </source>
</evidence>
<evidence type="ECO:0000256" key="4">
    <source>
        <dbReference type="ARBA" id="ARBA00022490"/>
    </source>
</evidence>
<feature type="repeat" description="WD" evidence="11">
    <location>
        <begin position="241"/>
        <end position="282"/>
    </location>
</feature>
<dbReference type="InterPro" id="IPR016391">
    <property type="entry name" value="Coatomer_asu"/>
</dbReference>
<dbReference type="GO" id="GO:0006888">
    <property type="term" value="P:endoplasmic reticulum to Golgi vesicle-mediated transport"/>
    <property type="evidence" value="ECO:0007669"/>
    <property type="project" value="InterPro"/>
</dbReference>
<evidence type="ECO:0008006" key="18">
    <source>
        <dbReference type="Google" id="ProtNLM"/>
    </source>
</evidence>
<keyword evidence="6" id="KW-0677">Repeat</keyword>
<dbReference type="GO" id="GO:0030126">
    <property type="term" value="C:COPI vesicle coat"/>
    <property type="evidence" value="ECO:0007669"/>
    <property type="project" value="InterPro"/>
</dbReference>
<dbReference type="Pfam" id="PF06957">
    <property type="entry name" value="COPI_C"/>
    <property type="match status" value="1"/>
</dbReference>
<evidence type="ECO:0000256" key="2">
    <source>
        <dbReference type="ARBA" id="ARBA00004496"/>
    </source>
</evidence>
<evidence type="ECO:0000256" key="3">
    <source>
        <dbReference type="ARBA" id="ARBA00022448"/>
    </source>
</evidence>
<dbReference type="EMBL" id="JANCYW010000017">
    <property type="protein sequence ID" value="KAK4538287.1"/>
    <property type="molecule type" value="Genomic_DNA"/>
</dbReference>
<keyword evidence="3" id="KW-0813">Transport</keyword>
<keyword evidence="17" id="KW-1185">Reference proteome</keyword>
<keyword evidence="4" id="KW-0963">Cytoplasm</keyword>
<evidence type="ECO:0000259" key="13">
    <source>
        <dbReference type="Pfam" id="PF04053"/>
    </source>
</evidence>
<dbReference type="PIRSF" id="PIRSF003354">
    <property type="entry name" value="Coatomer_alpha_subunit"/>
    <property type="match status" value="1"/>
</dbReference>
<comment type="caution">
    <text evidence="16">The sequence shown here is derived from an EMBL/GenBank/DDBJ whole genome shotgun (WGS) entry which is preliminary data.</text>
</comment>
<feature type="repeat" description="WD" evidence="11">
    <location>
        <begin position="89"/>
        <end position="130"/>
    </location>
</feature>
<evidence type="ECO:0000256" key="5">
    <source>
        <dbReference type="ARBA" id="ARBA00022574"/>
    </source>
</evidence>
<dbReference type="PRINTS" id="PR00320">
    <property type="entry name" value="GPROTEINBRPT"/>
</dbReference>
<dbReference type="Pfam" id="PF00400">
    <property type="entry name" value="WD40"/>
    <property type="match status" value="5"/>
</dbReference>
<keyword evidence="9" id="KW-0333">Golgi apparatus</keyword>
<evidence type="ECO:0000313" key="17">
    <source>
        <dbReference type="Proteomes" id="UP001301350"/>
    </source>
</evidence>
<comment type="subcellular location">
    <subcellularLocation>
        <location evidence="2">Cytoplasm</location>
    </subcellularLocation>
    <subcellularLocation>
        <location evidence="1">Golgi apparatus membrane</location>
        <topology evidence="1">Peripheral membrane protein</topology>
        <orientation evidence="1">Cytoplasmic side</orientation>
    </subcellularLocation>
</comment>
<dbReference type="InterPro" id="IPR010714">
    <property type="entry name" value="Coatomer_asu_C"/>
</dbReference>
<dbReference type="FunFam" id="1.25.40.470:FF:000002">
    <property type="entry name" value="Coatomer subunit alpha"/>
    <property type="match status" value="1"/>
</dbReference>
<reference evidence="16 17" key="1">
    <citation type="submission" date="2022-07" db="EMBL/GenBank/DDBJ databases">
        <title>Genome-wide signatures of adaptation to extreme environments.</title>
        <authorList>
            <person name="Cho C.H."/>
            <person name="Yoon H.S."/>
        </authorList>
    </citation>
    <scope>NUCLEOTIDE SEQUENCE [LARGE SCALE GENOMIC DNA]</scope>
    <source>
        <strain evidence="16 17">DBV 063 E5</strain>
    </source>
</reference>
<keyword evidence="7" id="KW-0931">ER-Golgi transport</keyword>
<dbReference type="InterPro" id="IPR015943">
    <property type="entry name" value="WD40/YVTN_repeat-like_dom_sf"/>
</dbReference>
<dbReference type="GO" id="GO:0006890">
    <property type="term" value="P:retrograde vesicle-mediated transport, Golgi to endoplasmic reticulum"/>
    <property type="evidence" value="ECO:0007669"/>
    <property type="project" value="TreeGrafter"/>
</dbReference>
<organism evidence="16 17">
    <name type="scientific">Cyanidium caldarium</name>
    <name type="common">Red alga</name>
    <dbReference type="NCBI Taxonomy" id="2771"/>
    <lineage>
        <taxon>Eukaryota</taxon>
        <taxon>Rhodophyta</taxon>
        <taxon>Bangiophyceae</taxon>
        <taxon>Cyanidiales</taxon>
        <taxon>Cyanidiaceae</taxon>
        <taxon>Cyanidium</taxon>
    </lineage>
</organism>
<keyword evidence="5 11" id="KW-0853">WD repeat</keyword>
<dbReference type="InterPro" id="IPR001680">
    <property type="entry name" value="WD40_rpt"/>
</dbReference>
<feature type="domain" description="Coatomer alpha subunit C-terminal" evidence="14">
    <location>
        <begin position="938"/>
        <end position="1333"/>
    </location>
</feature>
<dbReference type="CDD" id="cd22948">
    <property type="entry name" value="Coatomer_WDAD_alpha"/>
    <property type="match status" value="1"/>
</dbReference>
<protein>
    <recommendedName>
        <fullName evidence="18">Coatomer subunit alpha</fullName>
    </recommendedName>
</protein>
<proteinExistence type="predicted"/>
<evidence type="ECO:0000256" key="11">
    <source>
        <dbReference type="PROSITE-ProRule" id="PRU00221"/>
    </source>
</evidence>